<dbReference type="EMBL" id="WLYI01000020">
    <property type="protein sequence ID" value="MTD20575.1"/>
    <property type="molecule type" value="Genomic_DNA"/>
</dbReference>
<dbReference type="AlphaFoldDB" id="A0A7X2RV17"/>
<reference evidence="3 4" key="1">
    <citation type="submission" date="2019-11" db="EMBL/GenBank/DDBJ databases">
        <title>Pseudmonas karstica sp. nov. and Pseudomonas spelaei sp. nov. from caves.</title>
        <authorList>
            <person name="Zeman M."/>
        </authorList>
    </citation>
    <scope>NUCLEOTIDE SEQUENCE [LARGE SCALE GENOMIC DNA]</scope>
    <source>
        <strain evidence="3 4">CCM 7891</strain>
    </source>
</reference>
<evidence type="ECO:0000313" key="4">
    <source>
        <dbReference type="Proteomes" id="UP000431485"/>
    </source>
</evidence>
<dbReference type="OrthoDB" id="7024053at2"/>
<feature type="domain" description="Bacterial Ig-like" evidence="2">
    <location>
        <begin position="397"/>
        <end position="480"/>
    </location>
</feature>
<dbReference type="InterPro" id="IPR013783">
    <property type="entry name" value="Ig-like_fold"/>
</dbReference>
<feature type="compositionally biased region" description="Polar residues" evidence="1">
    <location>
        <begin position="13"/>
        <end position="35"/>
    </location>
</feature>
<dbReference type="InterPro" id="IPR044016">
    <property type="entry name" value="Big_13"/>
</dbReference>
<gene>
    <name evidence="3" type="ORF">GIR22_15720</name>
</gene>
<dbReference type="Pfam" id="PF19077">
    <property type="entry name" value="Big_13"/>
    <property type="match status" value="2"/>
</dbReference>
<dbReference type="NCBIfam" id="NF033510">
    <property type="entry name" value="Ca_tandemer"/>
    <property type="match status" value="1"/>
</dbReference>
<evidence type="ECO:0000259" key="2">
    <source>
        <dbReference type="Pfam" id="PF19077"/>
    </source>
</evidence>
<dbReference type="Proteomes" id="UP000431485">
    <property type="component" value="Unassembled WGS sequence"/>
</dbReference>
<feature type="compositionally biased region" description="Polar residues" evidence="1">
    <location>
        <begin position="45"/>
        <end position="54"/>
    </location>
</feature>
<evidence type="ECO:0000256" key="1">
    <source>
        <dbReference type="SAM" id="MobiDB-lite"/>
    </source>
</evidence>
<dbReference type="Gene3D" id="2.60.40.10">
    <property type="entry name" value="Immunoglobulins"/>
    <property type="match status" value="2"/>
</dbReference>
<feature type="region of interest" description="Disordered" evidence="1">
    <location>
        <begin position="1"/>
        <end position="54"/>
    </location>
</feature>
<dbReference type="Gene3D" id="3.30.420.430">
    <property type="match status" value="4"/>
</dbReference>
<comment type="caution">
    <text evidence="3">The sequence shown here is derived from an EMBL/GenBank/DDBJ whole genome shotgun (WGS) entry which is preliminary data.</text>
</comment>
<accession>A0A7X2RV17</accession>
<protein>
    <recommendedName>
        <fullName evidence="2">Bacterial Ig-like domain-containing protein</fullName>
    </recommendedName>
</protein>
<keyword evidence="4" id="KW-1185">Reference proteome</keyword>
<proteinExistence type="predicted"/>
<dbReference type="RefSeq" id="WP_154744220.1">
    <property type="nucleotide sequence ID" value="NZ_JBHSTG010000052.1"/>
</dbReference>
<evidence type="ECO:0000313" key="3">
    <source>
        <dbReference type="EMBL" id="MTD20575.1"/>
    </source>
</evidence>
<name>A0A7X2RV17_9PSED</name>
<organism evidence="3 4">
    <name type="scientific">Pseudomonas karstica</name>
    <dbReference type="NCBI Taxonomy" id="1055468"/>
    <lineage>
        <taxon>Bacteria</taxon>
        <taxon>Pseudomonadati</taxon>
        <taxon>Pseudomonadota</taxon>
        <taxon>Gammaproteobacteria</taxon>
        <taxon>Pseudomonadales</taxon>
        <taxon>Pseudomonadaceae</taxon>
        <taxon>Pseudomonas</taxon>
    </lineage>
</organism>
<feature type="domain" description="Bacterial Ig-like" evidence="2">
    <location>
        <begin position="295"/>
        <end position="371"/>
    </location>
</feature>
<sequence length="867" mass="90504">MDSKKKNADVTDASKSTTDAVFLNQATTSSPSTHAFQDPDGDMQDASTSTPIFASTTDEGHLTLTGTTTADAVVEIYDSLTSFVGSTQSDTNGNWSFTTAQAVSQDGHTLSVVVNGQASQDISVNISNLSSVATASANPDLGNDVSAADVTSDESDLPLQVALNTPAGGDSTASLAGATSTAVLATHTIDRVYDDAGGETGFVGNGGTTDDLRPSIRGQSSEIGTFIKLYDNGNFLGSAYVDLHGDWQLQVPTERAFELGEHVLTVVDAAGNTSAPFILTIDIPEASRPVIDVVFDDVGQTGEIANGGTTDDRTPTLRGHGEAGAQIFLYNGSALVGSTFVQPDGSYTLSTTLPLAPGEHTLTVVVNRIASQPFTLTVTDTEPAIKPVIDSAFDNFGSTGEIANGGTTDDATPLLQGKGEGGAQVVIYNGDVRIGSTYSSPDGYWSFNVTTLNQGEHVFTVISTTAAGTPISSDPFTLTVSAPNSVKPVIDSVFDNFGSTGEIANGGTTDDATPLLQGKGEGGVQVVIYNGDMRIGSTYSSPDGYWSFNVPMLNQGEHVFTVVNAGVSSDPFTLTISAPDSAKPVIDSVFDNIGTVGELVSGSTTDDARPTFQGRGEPSTYLNVYDNGVPIAKIPVALDGSWSYTNHANRLSPGEHIFTFVGAGVTSEPFVLYMENVPETPKPTIDSAFDNVGAETGSVISGALIDDPRPVFSGHGEPDATIFIYDNYGYAGAALVDDQGNWTFQPSKYDALNPGEHVFTAVADGVRSEPFVLQVEAATQAIQMATNEGESDLPSLFDLLQTGSDLFAEETDITPLGDAVLDLSSAVFDEDLYAGSPQFETTEDIPGVFSTVASTDFWQQPTEYPVG</sequence>